<evidence type="ECO:0000259" key="1">
    <source>
        <dbReference type="Pfam" id="PF13521"/>
    </source>
</evidence>
<dbReference type="SUPFAM" id="SSF52540">
    <property type="entry name" value="P-loop containing nucleoside triphosphate hydrolases"/>
    <property type="match status" value="1"/>
</dbReference>
<evidence type="ECO:0000313" key="4">
    <source>
        <dbReference type="Proteomes" id="UP000194699"/>
    </source>
</evidence>
<dbReference type="Proteomes" id="UP000594659">
    <property type="component" value="Plasmid unnamed1774"/>
</dbReference>
<dbReference type="RefSeq" id="WP_000575330.1">
    <property type="nucleotide sequence ID" value="NZ_CACSGI010000015.1"/>
</dbReference>
<evidence type="ECO:0000313" key="3">
    <source>
        <dbReference type="EMBL" id="QPF15250.1"/>
    </source>
</evidence>
<proteinExistence type="predicted"/>
<gene>
    <name evidence="2" type="ORF">B9X95_02380</name>
    <name evidence="3" type="ORF">IMO23_18715</name>
</gene>
<dbReference type="Proteomes" id="UP000194699">
    <property type="component" value="Unassembled WGS sequence"/>
</dbReference>
<dbReference type="Gene3D" id="3.40.50.300">
    <property type="entry name" value="P-loop containing nucleotide triphosphate hydrolases"/>
    <property type="match status" value="1"/>
</dbReference>
<evidence type="ECO:0000313" key="2">
    <source>
        <dbReference type="EMBL" id="OTM93232.1"/>
    </source>
</evidence>
<dbReference type="InterPro" id="IPR027417">
    <property type="entry name" value="P-loop_NTPase"/>
</dbReference>
<feature type="domain" description="NadR/Ttd14 AAA" evidence="1">
    <location>
        <begin position="4"/>
        <end position="99"/>
    </location>
</feature>
<geneLocation type="plasmid" evidence="3 5">
    <name>unnamed1774</name>
</geneLocation>
<organism evidence="2 4">
    <name type="scientific">Acinetobacter baumannii</name>
    <dbReference type="NCBI Taxonomy" id="470"/>
    <lineage>
        <taxon>Bacteria</taxon>
        <taxon>Pseudomonadati</taxon>
        <taxon>Pseudomonadota</taxon>
        <taxon>Gammaproteobacteria</taxon>
        <taxon>Moraxellales</taxon>
        <taxon>Moraxellaceae</taxon>
        <taxon>Acinetobacter</taxon>
        <taxon>Acinetobacter calcoaceticus/baumannii complex</taxon>
    </lineage>
</organism>
<dbReference type="AlphaFoldDB" id="A0A232HHN9"/>
<protein>
    <submittedName>
        <fullName evidence="2">AAA family ATPase</fullName>
    </submittedName>
</protein>
<dbReference type="EMBL" id="NGEL01000020">
    <property type="protein sequence ID" value="OTM93232.1"/>
    <property type="molecule type" value="Genomic_DNA"/>
</dbReference>
<dbReference type="Pfam" id="PF13521">
    <property type="entry name" value="AAA_28"/>
    <property type="match status" value="1"/>
</dbReference>
<dbReference type="InterPro" id="IPR038727">
    <property type="entry name" value="NadR/Ttd14_AAA_dom"/>
</dbReference>
<keyword evidence="3" id="KW-0614">Plasmid</keyword>
<name>A0A232HHN9_ACIBA</name>
<dbReference type="EMBL" id="CP062920">
    <property type="protein sequence ID" value="QPF15250.1"/>
    <property type="molecule type" value="Genomic_DNA"/>
</dbReference>
<reference evidence="3 5" key="2">
    <citation type="submission" date="2020-09" db="EMBL/GenBank/DDBJ databases">
        <title>Resistance determinants and their genetic context in bacteria from a longitudinal study of pigs reared under conventional and antibiotic-free husbandry practices.</title>
        <authorList>
            <person name="Poulin-Laprade D."/>
            <person name="Brouard J.-S."/>
            <person name="Gagnon N."/>
            <person name="Turcotte A."/>
            <person name="Langlois A."/>
            <person name="Matte J.J."/>
            <person name="Carrillo C.D."/>
            <person name="Zaheer R."/>
            <person name="McAllister T."/>
            <person name="Topp E."/>
            <person name="Talbot G."/>
        </authorList>
    </citation>
    <scope>NUCLEOTIDE SEQUENCE [LARGE SCALE GENOMIC DNA]</scope>
    <source>
        <strain evidence="3 5">Res13-Abat-PEA21-P4-01-A</strain>
        <plasmid evidence="3 5">unnamed1774</plasmid>
    </source>
</reference>
<evidence type="ECO:0000313" key="5">
    <source>
        <dbReference type="Proteomes" id="UP000594659"/>
    </source>
</evidence>
<sequence>MIFALCGSHRTGKTTLAQEFARVSGAKFIPMSITRLQKEIGFNSANQSYSFDERMKVQEHLIERLNDIYEANYHIDAVADRSPIDLMAYALIHAGPDITEEQSKRLMRYIDRCAQVARDHCIGILLVQPGIELKEDEKSAPAALGFIEHLNSLIFGLINDERVNEVPMFYIPRNVTNLKRRVAVCSDALARSMLRNMDNDRVFNWNSSESGFNAYFTPSSLPQ</sequence>
<reference evidence="2 4" key="1">
    <citation type="submission" date="2017-05" db="EMBL/GenBank/DDBJ databases">
        <authorList>
            <person name="Song R."/>
            <person name="Chenine A.L."/>
            <person name="Ruprecht R.M."/>
        </authorList>
    </citation>
    <scope>NUCLEOTIDE SEQUENCE [LARGE SCALE GENOMIC DNA]</scope>
    <source>
        <strain evidence="2 4">PR350</strain>
    </source>
</reference>
<accession>A0A232HHN9</accession>